<dbReference type="Proteomes" id="UP000236630">
    <property type="component" value="Unassembled WGS sequence"/>
</dbReference>
<evidence type="ECO:0000256" key="2">
    <source>
        <dbReference type="ARBA" id="ARBA00059109"/>
    </source>
</evidence>
<comment type="function">
    <text evidence="2">May play a role in carbohydrates metabolism.</text>
</comment>
<dbReference type="CDD" id="cd07067">
    <property type="entry name" value="HP_PGM_like"/>
    <property type="match status" value="1"/>
</dbReference>
<dbReference type="Pfam" id="PF05634">
    <property type="entry name" value="APO_RNA-bind"/>
    <property type="match status" value="2"/>
</dbReference>
<feature type="domain" description="APO" evidence="4">
    <location>
        <begin position="124"/>
        <end position="208"/>
    </location>
</feature>
<feature type="region of interest" description="Disordered" evidence="3">
    <location>
        <begin position="700"/>
        <end position="740"/>
    </location>
</feature>
<evidence type="ECO:0000313" key="5">
    <source>
        <dbReference type="EMBL" id="GAY61410.1"/>
    </source>
</evidence>
<comment type="caution">
    <text evidence="5">The sequence shown here is derived from an EMBL/GenBank/DDBJ whole genome shotgun (WGS) entry which is preliminary data.</text>
</comment>
<dbReference type="PROSITE" id="PS51499">
    <property type="entry name" value="APO"/>
    <property type="match status" value="2"/>
</dbReference>
<proteinExistence type="inferred from homology"/>
<dbReference type="SMART" id="SM00855">
    <property type="entry name" value="PGAM"/>
    <property type="match status" value="1"/>
</dbReference>
<evidence type="ECO:0000256" key="3">
    <source>
        <dbReference type="SAM" id="MobiDB-lite"/>
    </source>
</evidence>
<dbReference type="GO" id="GO:0003723">
    <property type="term" value="F:RNA binding"/>
    <property type="evidence" value="ECO:0007669"/>
    <property type="project" value="InterPro"/>
</dbReference>
<dbReference type="GO" id="GO:0005737">
    <property type="term" value="C:cytoplasm"/>
    <property type="evidence" value="ECO:0007669"/>
    <property type="project" value="TreeGrafter"/>
</dbReference>
<dbReference type="InterPro" id="IPR013078">
    <property type="entry name" value="His_Pase_superF_clade-1"/>
</dbReference>
<protein>
    <recommendedName>
        <fullName evidence="4">APO domain-containing protein</fullName>
    </recommendedName>
</protein>
<sequence>MLPRRVRSILNLHDMITYYSTANLFGIRLKHHSGMYSAGSISTELPRKRKKCERKPWVTHINELKRMARRERKERQMVKEKILGPPENGLLVKELIPVAHDVFAARTELLACVTRVAKSIAIYTCSLCGEVHVGHPPHKIRTCNVAGSLASKEHSWKLGNVEHILSHVESFHLYDRIGRAVSHNERLQVDQIPAVNELCIQAGIDIPQYPTRRRVFPAYNLAGKVIDFEKRFPKEDRSSEGIETFGFWGNRKKSSEENKSIDVNADEAQAVAVRGMETWGKMRSGISKLMQKYAVQTCGYCPEVQVGPKGHRVRNCQAYKHQMRDGQHAWQEATVDDLVPPVYVWHVQDPKSGKPLVNELKRYYGMLPAVVELFAQAGAKVSCDYTGLMREDVALPELDEEKWVVNRSRQSTARSHLSLRSCCCSSSSLSVADMDGVAVPSLYPLNRCKTIHLVGISLVFHFMYDVRRGFEAVIHLVRHAQGLHNVDGDKNYKAYLSPEYFDAPVTQLGWLQIENLHKHVHNSGLFKRIDLVIASPLLRTLQTAVGVFGGGDYVDRMDIVPLMVANAGNSERGAISSLNSPPIIAVELCREHLGVHPCDKRRSISDYQFLFPAIESDEDVLWKANVRETNEEVAARGLKFMNWLWTRKEKEIAIVTHRGFLNHTLNAFGNDCHPFVKKEICKHFANCELRSMVIIDRSMTGSDSSSTNYPGKIPSALDLPADIAERSHEKEDADTNSVDR</sequence>
<dbReference type="GO" id="GO:0016791">
    <property type="term" value="F:phosphatase activity"/>
    <property type="evidence" value="ECO:0007669"/>
    <property type="project" value="TreeGrafter"/>
</dbReference>
<feature type="compositionally biased region" description="Basic and acidic residues" evidence="3">
    <location>
        <begin position="723"/>
        <end position="740"/>
    </location>
</feature>
<dbReference type="AlphaFoldDB" id="A0A2H5Q9T9"/>
<dbReference type="PANTHER" id="PTHR48100">
    <property type="entry name" value="BROAD-SPECIFICITY PHOSPHATASE YOR283W-RELATED"/>
    <property type="match status" value="1"/>
</dbReference>
<dbReference type="InterPro" id="IPR050275">
    <property type="entry name" value="PGM_Phosphatase"/>
</dbReference>
<evidence type="ECO:0000256" key="1">
    <source>
        <dbReference type="ARBA" id="ARBA00038362"/>
    </source>
</evidence>
<evidence type="ECO:0000313" key="6">
    <source>
        <dbReference type="Proteomes" id="UP000236630"/>
    </source>
</evidence>
<dbReference type="PANTHER" id="PTHR48100:SF30">
    <property type="entry name" value="PHOSPHOGLYCERATE MUTASE-LIKE PROTEIN 1"/>
    <property type="match status" value="1"/>
</dbReference>
<dbReference type="Gene3D" id="3.40.50.1240">
    <property type="entry name" value="Phosphoglycerate mutase-like"/>
    <property type="match status" value="1"/>
</dbReference>
<dbReference type="SUPFAM" id="SSF53254">
    <property type="entry name" value="Phosphoglycerate mutase-like"/>
    <property type="match status" value="1"/>
</dbReference>
<accession>A0A2H5Q9T9</accession>
<feature type="compositionally biased region" description="Polar residues" evidence="3">
    <location>
        <begin position="700"/>
        <end position="709"/>
    </location>
</feature>
<reference evidence="5 6" key="1">
    <citation type="journal article" date="2017" name="Front. Genet.">
        <title>Draft sequencing of the heterozygous diploid genome of Satsuma (Citrus unshiu Marc.) using a hybrid assembly approach.</title>
        <authorList>
            <person name="Shimizu T."/>
            <person name="Tanizawa Y."/>
            <person name="Mochizuki T."/>
            <person name="Nagasaki H."/>
            <person name="Yoshioka T."/>
            <person name="Toyoda A."/>
            <person name="Fujiyama A."/>
            <person name="Kaminuma E."/>
            <person name="Nakamura Y."/>
        </authorList>
    </citation>
    <scope>NUCLEOTIDE SEQUENCE [LARGE SCALE GENOMIC DNA]</scope>
    <source>
        <strain evidence="6">cv. Miyagawa wase</strain>
    </source>
</reference>
<dbReference type="InterPro" id="IPR029033">
    <property type="entry name" value="His_PPase_superfam"/>
</dbReference>
<dbReference type="EMBL" id="BDQV01000267">
    <property type="protein sequence ID" value="GAY61410.1"/>
    <property type="molecule type" value="Genomic_DNA"/>
</dbReference>
<dbReference type="FunFam" id="3.40.50.1240:FF:000066">
    <property type="entry name" value="Phosphoglycerate mutase-like protein 1"/>
    <property type="match status" value="1"/>
</dbReference>
<feature type="domain" description="APO" evidence="4">
    <location>
        <begin position="297"/>
        <end position="383"/>
    </location>
</feature>
<gene>
    <name evidence="5" type="ORF">CUMW_209760</name>
</gene>
<dbReference type="InterPro" id="IPR023342">
    <property type="entry name" value="APO_dom"/>
</dbReference>
<comment type="similarity">
    <text evidence="1">Belongs to the phosphoglycerate mutase family.</text>
</comment>
<organism evidence="5 6">
    <name type="scientific">Citrus unshiu</name>
    <name type="common">Satsuma mandarin</name>
    <name type="synonym">Citrus nobilis var. unshiu</name>
    <dbReference type="NCBI Taxonomy" id="55188"/>
    <lineage>
        <taxon>Eukaryota</taxon>
        <taxon>Viridiplantae</taxon>
        <taxon>Streptophyta</taxon>
        <taxon>Embryophyta</taxon>
        <taxon>Tracheophyta</taxon>
        <taxon>Spermatophyta</taxon>
        <taxon>Magnoliopsida</taxon>
        <taxon>eudicotyledons</taxon>
        <taxon>Gunneridae</taxon>
        <taxon>Pentapetalae</taxon>
        <taxon>rosids</taxon>
        <taxon>malvids</taxon>
        <taxon>Sapindales</taxon>
        <taxon>Rutaceae</taxon>
        <taxon>Aurantioideae</taxon>
        <taxon>Citrus</taxon>
    </lineage>
</organism>
<evidence type="ECO:0000259" key="4">
    <source>
        <dbReference type="PROSITE" id="PS51499"/>
    </source>
</evidence>
<name>A0A2H5Q9T9_CITUN</name>
<keyword evidence="6" id="KW-1185">Reference proteome</keyword>